<proteinExistence type="predicted"/>
<reference evidence="1" key="1">
    <citation type="submission" date="2023-07" db="EMBL/GenBank/DDBJ databases">
        <title>Sequencing the genomes of 1000 actinobacteria strains.</title>
        <authorList>
            <person name="Klenk H.-P."/>
        </authorList>
    </citation>
    <scope>NUCLEOTIDE SEQUENCE</scope>
    <source>
        <strain evidence="1">DSM 13988</strain>
    </source>
</reference>
<organism evidence="1 2">
    <name type="scientific">Falsarthrobacter nasiphocae</name>
    <dbReference type="NCBI Taxonomy" id="189863"/>
    <lineage>
        <taxon>Bacteria</taxon>
        <taxon>Bacillati</taxon>
        <taxon>Actinomycetota</taxon>
        <taxon>Actinomycetes</taxon>
        <taxon>Micrococcales</taxon>
        <taxon>Micrococcaceae</taxon>
        <taxon>Falsarthrobacter</taxon>
    </lineage>
</organism>
<gene>
    <name evidence="1" type="ORF">J2S35_001095</name>
</gene>
<keyword evidence="2" id="KW-1185">Reference proteome</keyword>
<dbReference type="Proteomes" id="UP001247307">
    <property type="component" value="Unassembled WGS sequence"/>
</dbReference>
<sequence>MNGFGEPGLVAAEAGAWEERVLRALAEAELVTGAVWSSRAGRRFRVRVEEARHGLADVLRRVEECREAARALEGALAAAPGARAEAGGW</sequence>
<dbReference type="EMBL" id="JAVDUI010000001">
    <property type="protein sequence ID" value="MDR6892155.1"/>
    <property type="molecule type" value="Genomic_DNA"/>
</dbReference>
<accession>A0AAE3YF89</accession>
<dbReference type="RefSeq" id="WP_309850758.1">
    <property type="nucleotide sequence ID" value="NZ_BAAAIU010000005.1"/>
</dbReference>
<evidence type="ECO:0000313" key="2">
    <source>
        <dbReference type="Proteomes" id="UP001247307"/>
    </source>
</evidence>
<evidence type="ECO:0000313" key="1">
    <source>
        <dbReference type="EMBL" id="MDR6892155.1"/>
    </source>
</evidence>
<comment type="caution">
    <text evidence="1">The sequence shown here is derived from an EMBL/GenBank/DDBJ whole genome shotgun (WGS) entry which is preliminary data.</text>
</comment>
<protein>
    <submittedName>
        <fullName evidence="1">Uncharacterized protein</fullName>
    </submittedName>
</protein>
<dbReference type="AlphaFoldDB" id="A0AAE3YF89"/>
<name>A0AAE3YF89_9MICC</name>